<evidence type="ECO:0000313" key="6">
    <source>
        <dbReference type="EMBL" id="CAJ0604593.1"/>
    </source>
</evidence>
<dbReference type="GO" id="GO:0070008">
    <property type="term" value="F:serine-type exopeptidase activity"/>
    <property type="evidence" value="ECO:0007669"/>
    <property type="project" value="InterPro"/>
</dbReference>
<dbReference type="PANTHER" id="PTHR11010">
    <property type="entry name" value="PROTEASE S28 PRO-X CARBOXYPEPTIDASE-RELATED"/>
    <property type="match status" value="1"/>
</dbReference>
<comment type="similarity">
    <text evidence="1">Belongs to the peptidase S28 family.</text>
</comment>
<evidence type="ECO:0000256" key="4">
    <source>
        <dbReference type="ARBA" id="ARBA00022801"/>
    </source>
</evidence>
<keyword evidence="3" id="KW-0732">Signal</keyword>
<keyword evidence="2" id="KW-0645">Protease</keyword>
<evidence type="ECO:0000256" key="3">
    <source>
        <dbReference type="ARBA" id="ARBA00022729"/>
    </source>
</evidence>
<keyword evidence="7" id="KW-1185">Reference proteome</keyword>
<dbReference type="AlphaFoldDB" id="A0AA36MBS8"/>
<organism evidence="6 7">
    <name type="scientific">Cylicocyclus nassatus</name>
    <name type="common">Nematode worm</name>
    <dbReference type="NCBI Taxonomy" id="53992"/>
    <lineage>
        <taxon>Eukaryota</taxon>
        <taxon>Metazoa</taxon>
        <taxon>Ecdysozoa</taxon>
        <taxon>Nematoda</taxon>
        <taxon>Chromadorea</taxon>
        <taxon>Rhabditida</taxon>
        <taxon>Rhabditina</taxon>
        <taxon>Rhabditomorpha</taxon>
        <taxon>Strongyloidea</taxon>
        <taxon>Strongylidae</taxon>
        <taxon>Cylicocyclus</taxon>
    </lineage>
</organism>
<dbReference type="GO" id="GO:0008239">
    <property type="term" value="F:dipeptidyl-peptidase activity"/>
    <property type="evidence" value="ECO:0007669"/>
    <property type="project" value="TreeGrafter"/>
</dbReference>
<keyword evidence="4" id="KW-0378">Hydrolase</keyword>
<dbReference type="PANTHER" id="PTHR11010:SF117">
    <property type="entry name" value="SERINE PROTEASE 16"/>
    <property type="match status" value="1"/>
</dbReference>
<keyword evidence="5" id="KW-0325">Glycoprotein</keyword>
<accession>A0AA36MBS8</accession>
<dbReference type="InterPro" id="IPR029058">
    <property type="entry name" value="AB_hydrolase_fold"/>
</dbReference>
<proteinExistence type="inferred from homology"/>
<dbReference type="Proteomes" id="UP001176961">
    <property type="component" value="Unassembled WGS sequence"/>
</dbReference>
<sequence length="119" mass="13873">MALLKLCGLVLLGLALLAQCAPQKKFRRHMIRGRPMGGLVPKPTRNEKYVSNDAVVQDWFENSVDHFNSSNTATYQQRYWYNQQWYKQNGPVFLMLGGESAEDPYWVQDGELKMRYKIK</sequence>
<reference evidence="6" key="1">
    <citation type="submission" date="2023-07" db="EMBL/GenBank/DDBJ databases">
        <authorList>
            <consortium name="CYATHOMIX"/>
        </authorList>
    </citation>
    <scope>NUCLEOTIDE SEQUENCE</scope>
    <source>
        <strain evidence="6">N/A</strain>
    </source>
</reference>
<evidence type="ECO:0000256" key="2">
    <source>
        <dbReference type="ARBA" id="ARBA00022670"/>
    </source>
</evidence>
<dbReference type="EMBL" id="CATQJL010000305">
    <property type="protein sequence ID" value="CAJ0604593.1"/>
    <property type="molecule type" value="Genomic_DNA"/>
</dbReference>
<gene>
    <name evidence="6" type="ORF">CYNAS_LOCUS16576</name>
</gene>
<evidence type="ECO:0000313" key="7">
    <source>
        <dbReference type="Proteomes" id="UP001176961"/>
    </source>
</evidence>
<name>A0AA36MBS8_CYLNA</name>
<evidence type="ECO:0000256" key="5">
    <source>
        <dbReference type="ARBA" id="ARBA00023180"/>
    </source>
</evidence>
<evidence type="ECO:0000256" key="1">
    <source>
        <dbReference type="ARBA" id="ARBA00011079"/>
    </source>
</evidence>
<dbReference type="Gene3D" id="3.40.50.1820">
    <property type="entry name" value="alpha/beta hydrolase"/>
    <property type="match status" value="1"/>
</dbReference>
<dbReference type="GO" id="GO:0006508">
    <property type="term" value="P:proteolysis"/>
    <property type="evidence" value="ECO:0007669"/>
    <property type="project" value="UniProtKB-KW"/>
</dbReference>
<dbReference type="Pfam" id="PF05577">
    <property type="entry name" value="Peptidase_S28"/>
    <property type="match status" value="1"/>
</dbReference>
<dbReference type="InterPro" id="IPR008758">
    <property type="entry name" value="Peptidase_S28"/>
</dbReference>
<comment type="caution">
    <text evidence="6">The sequence shown here is derived from an EMBL/GenBank/DDBJ whole genome shotgun (WGS) entry which is preliminary data.</text>
</comment>
<protein>
    <submittedName>
        <fullName evidence="6">Uncharacterized protein</fullName>
    </submittedName>
</protein>